<organism evidence="2 3">
    <name type="scientific">Litorisediminicola beolgyonensis</name>
    <dbReference type="NCBI Taxonomy" id="1173614"/>
    <lineage>
        <taxon>Bacteria</taxon>
        <taxon>Pseudomonadati</taxon>
        <taxon>Pseudomonadota</taxon>
        <taxon>Alphaproteobacteria</taxon>
        <taxon>Rhodobacterales</taxon>
        <taxon>Paracoccaceae</taxon>
        <taxon>Litorisediminicola</taxon>
    </lineage>
</organism>
<dbReference type="RefSeq" id="WP_386806410.1">
    <property type="nucleotide sequence ID" value="NZ_JBHTMU010000098.1"/>
</dbReference>
<protein>
    <submittedName>
        <fullName evidence="2">Uncharacterized protein</fullName>
    </submittedName>
</protein>
<feature type="signal peptide" evidence="1">
    <location>
        <begin position="1"/>
        <end position="33"/>
    </location>
</feature>
<reference evidence="3" key="1">
    <citation type="journal article" date="2019" name="Int. J. Syst. Evol. Microbiol.">
        <title>The Global Catalogue of Microorganisms (GCM) 10K type strain sequencing project: providing services to taxonomists for standard genome sequencing and annotation.</title>
        <authorList>
            <consortium name="The Broad Institute Genomics Platform"/>
            <consortium name="The Broad Institute Genome Sequencing Center for Infectious Disease"/>
            <person name="Wu L."/>
            <person name="Ma J."/>
        </authorList>
    </citation>
    <scope>NUCLEOTIDE SEQUENCE [LARGE SCALE GENOMIC DNA]</scope>
    <source>
        <strain evidence="3">CCUG 62953</strain>
    </source>
</reference>
<evidence type="ECO:0000256" key="1">
    <source>
        <dbReference type="SAM" id="SignalP"/>
    </source>
</evidence>
<name>A0ABW3ZNY0_9RHOB</name>
<sequence length="93" mass="10117">MTHFNQALETTFFHRLRLLLGSVILLASSAAVGQADSIYPQSIRTTPTQSADIIRPCTGLEKIAKLQAAECGTLTLSAVVIRMNALEKDDQDE</sequence>
<comment type="caution">
    <text evidence="2">The sequence shown here is derived from an EMBL/GenBank/DDBJ whole genome shotgun (WGS) entry which is preliminary data.</text>
</comment>
<evidence type="ECO:0000313" key="3">
    <source>
        <dbReference type="Proteomes" id="UP001597135"/>
    </source>
</evidence>
<dbReference type="Proteomes" id="UP001597135">
    <property type="component" value="Unassembled WGS sequence"/>
</dbReference>
<keyword evidence="3" id="KW-1185">Reference proteome</keyword>
<dbReference type="EMBL" id="JBHTMU010000098">
    <property type="protein sequence ID" value="MFD1344847.1"/>
    <property type="molecule type" value="Genomic_DNA"/>
</dbReference>
<accession>A0ABW3ZNY0</accession>
<feature type="chain" id="PRO_5047305315" evidence="1">
    <location>
        <begin position="34"/>
        <end position="93"/>
    </location>
</feature>
<keyword evidence="1" id="KW-0732">Signal</keyword>
<evidence type="ECO:0000313" key="2">
    <source>
        <dbReference type="EMBL" id="MFD1344847.1"/>
    </source>
</evidence>
<proteinExistence type="predicted"/>
<gene>
    <name evidence="2" type="ORF">ACFQ4E_20630</name>
</gene>